<dbReference type="Pfam" id="PF14541">
    <property type="entry name" value="TAXi_C"/>
    <property type="match status" value="1"/>
</dbReference>
<evidence type="ECO:0000259" key="5">
    <source>
        <dbReference type="PROSITE" id="PS51767"/>
    </source>
</evidence>
<evidence type="ECO:0000256" key="1">
    <source>
        <dbReference type="ARBA" id="ARBA00022670"/>
    </source>
</evidence>
<feature type="signal peptide" evidence="4">
    <location>
        <begin position="1"/>
        <end position="22"/>
    </location>
</feature>
<dbReference type="PROSITE" id="PS51767">
    <property type="entry name" value="PEPTIDASE_A1"/>
    <property type="match status" value="1"/>
</dbReference>
<dbReference type="InterPro" id="IPR021109">
    <property type="entry name" value="Peptidase_aspartic_dom_sf"/>
</dbReference>
<keyword evidence="7" id="KW-1185">Reference proteome</keyword>
<keyword evidence="3" id="KW-1133">Transmembrane helix</keyword>
<gene>
    <name evidence="6" type="ORF">LUZ62_067687</name>
</gene>
<protein>
    <submittedName>
        <fullName evidence="6">Aspartic proteinase nepenthesin-2</fullName>
    </submittedName>
</protein>
<dbReference type="AlphaFoldDB" id="A0AAV8CNF2"/>
<keyword evidence="1" id="KW-0645">Protease</keyword>
<comment type="caution">
    <text evidence="6">The sequence shown here is derived from an EMBL/GenBank/DDBJ whole genome shotgun (WGS) entry which is preliminary data.</text>
</comment>
<dbReference type="EMBL" id="JAMFTS010000004">
    <property type="protein sequence ID" value="KAJ4757312.1"/>
    <property type="molecule type" value="Genomic_DNA"/>
</dbReference>
<evidence type="ECO:0000256" key="2">
    <source>
        <dbReference type="ARBA" id="ARBA00022801"/>
    </source>
</evidence>
<organism evidence="6 7">
    <name type="scientific">Rhynchospora pubera</name>
    <dbReference type="NCBI Taxonomy" id="906938"/>
    <lineage>
        <taxon>Eukaryota</taxon>
        <taxon>Viridiplantae</taxon>
        <taxon>Streptophyta</taxon>
        <taxon>Embryophyta</taxon>
        <taxon>Tracheophyta</taxon>
        <taxon>Spermatophyta</taxon>
        <taxon>Magnoliopsida</taxon>
        <taxon>Liliopsida</taxon>
        <taxon>Poales</taxon>
        <taxon>Cyperaceae</taxon>
        <taxon>Cyperoideae</taxon>
        <taxon>Rhynchosporeae</taxon>
        <taxon>Rhynchospora</taxon>
    </lineage>
</organism>
<evidence type="ECO:0000313" key="7">
    <source>
        <dbReference type="Proteomes" id="UP001140206"/>
    </source>
</evidence>
<dbReference type="SUPFAM" id="SSF50630">
    <property type="entry name" value="Acid proteases"/>
    <property type="match status" value="1"/>
</dbReference>
<keyword evidence="4" id="KW-0732">Signal</keyword>
<dbReference type="InterPro" id="IPR032799">
    <property type="entry name" value="TAXi_C"/>
</dbReference>
<reference evidence="6" key="1">
    <citation type="submission" date="2022-08" db="EMBL/GenBank/DDBJ databases">
        <authorList>
            <person name="Marques A."/>
        </authorList>
    </citation>
    <scope>NUCLEOTIDE SEQUENCE</scope>
    <source>
        <strain evidence="6">RhyPub2mFocal</strain>
        <tissue evidence="6">Leaves</tissue>
    </source>
</reference>
<dbReference type="PANTHER" id="PTHR47967">
    <property type="entry name" value="OS07G0603500 PROTEIN-RELATED"/>
    <property type="match status" value="1"/>
</dbReference>
<dbReference type="PANTHER" id="PTHR47967:SF128">
    <property type="entry name" value="ASPARTIC PROTEINASE CDR1-LIKE"/>
    <property type="match status" value="1"/>
</dbReference>
<keyword evidence="3" id="KW-0472">Membrane</keyword>
<keyword evidence="3" id="KW-0812">Transmembrane</keyword>
<dbReference type="GO" id="GO:0005576">
    <property type="term" value="C:extracellular region"/>
    <property type="evidence" value="ECO:0007669"/>
    <property type="project" value="TreeGrafter"/>
</dbReference>
<evidence type="ECO:0000313" key="6">
    <source>
        <dbReference type="EMBL" id="KAJ4757312.1"/>
    </source>
</evidence>
<dbReference type="InterPro" id="IPR033121">
    <property type="entry name" value="PEPTIDASE_A1"/>
</dbReference>
<evidence type="ECO:0000256" key="4">
    <source>
        <dbReference type="SAM" id="SignalP"/>
    </source>
</evidence>
<dbReference type="GO" id="GO:0006508">
    <property type="term" value="P:proteolysis"/>
    <property type="evidence" value="ECO:0007669"/>
    <property type="project" value="UniProtKB-KW"/>
</dbReference>
<feature type="domain" description="Peptidase A1" evidence="5">
    <location>
        <begin position="74"/>
        <end position="383"/>
    </location>
</feature>
<dbReference type="Gene3D" id="2.40.70.10">
    <property type="entry name" value="Acid Proteases"/>
    <property type="match status" value="1"/>
</dbReference>
<evidence type="ECO:0000256" key="3">
    <source>
        <dbReference type="SAM" id="Phobius"/>
    </source>
</evidence>
<feature type="transmembrane region" description="Helical" evidence="3">
    <location>
        <begin position="410"/>
        <end position="429"/>
    </location>
</feature>
<name>A0AAV8CNF2_9POAL</name>
<keyword evidence="2" id="KW-0378">Hydrolase</keyword>
<feature type="chain" id="PRO_5043642089" evidence="4">
    <location>
        <begin position="23"/>
        <end position="431"/>
    </location>
</feature>
<proteinExistence type="predicted"/>
<sequence>MTTMRILSVLAIVVLIFSLTHAIPSQMVTRYIHNMFNNPRYFYEVLNTRKVMFEVLRNKDPPNNDLGVYYSYGFFASLAVNKQYVLAWIAINSPVTWIYNYNYTASSPNYRCCQTVDATSCGYHPSDPTECFRLQGKYISATDLFMLDNVNSFEINFLWSPANCVTPSWFSNGVLSFHRNSSYSIINQFQCPGFSYYFTFNETRGSRVTFGVEPNETLASRFQSVQLLENKNNQGYEDLYYVPPPEISIGSRSLQIEPTTEFYNGVIIDTSIPYILLVTSVYSKVMKELQSQIGCRRSVYTANGIICSDNTTDWPSLTFSFKSSSGYAEMVLGKDNYVVPDIYQIGSECAAIYESQDLSVIGLVAQLDRNMTFDVKGSVLYFDKYSQRQISFDKYPESGLSGETKPTTTFFLVMFYFILILPVLVILAFKG</sequence>
<accession>A0AAV8CNF2</accession>
<dbReference type="Proteomes" id="UP001140206">
    <property type="component" value="Chromosome 4"/>
</dbReference>
<dbReference type="InterPro" id="IPR051708">
    <property type="entry name" value="Plant_Aspart_Prot_A1"/>
</dbReference>
<dbReference type="GO" id="GO:0008233">
    <property type="term" value="F:peptidase activity"/>
    <property type="evidence" value="ECO:0007669"/>
    <property type="project" value="UniProtKB-KW"/>
</dbReference>